<evidence type="ECO:0000256" key="1">
    <source>
        <dbReference type="ARBA" id="ARBA00004651"/>
    </source>
</evidence>
<organism evidence="10 11">
    <name type="scientific">Salininema proteolyticum</name>
    <dbReference type="NCBI Taxonomy" id="1607685"/>
    <lineage>
        <taxon>Bacteria</taxon>
        <taxon>Bacillati</taxon>
        <taxon>Actinomycetota</taxon>
        <taxon>Actinomycetes</taxon>
        <taxon>Glycomycetales</taxon>
        <taxon>Glycomycetaceae</taxon>
        <taxon>Salininema</taxon>
    </lineage>
</organism>
<evidence type="ECO:0000256" key="6">
    <source>
        <dbReference type="ARBA" id="ARBA00023136"/>
    </source>
</evidence>
<evidence type="ECO:0000256" key="5">
    <source>
        <dbReference type="ARBA" id="ARBA00022989"/>
    </source>
</evidence>
<dbReference type="Proteomes" id="UP001595823">
    <property type="component" value="Unassembled WGS sequence"/>
</dbReference>
<evidence type="ECO:0000313" key="11">
    <source>
        <dbReference type="Proteomes" id="UP001595823"/>
    </source>
</evidence>
<keyword evidence="3" id="KW-1003">Cell membrane</keyword>
<feature type="transmembrane region" description="Helical" evidence="8">
    <location>
        <begin position="186"/>
        <end position="205"/>
    </location>
</feature>
<dbReference type="Pfam" id="PF02554">
    <property type="entry name" value="CstA"/>
    <property type="match status" value="2"/>
</dbReference>
<feature type="domain" description="CstA N-terminal" evidence="9">
    <location>
        <begin position="3"/>
        <end position="348"/>
    </location>
</feature>
<dbReference type="RefSeq" id="WP_380620618.1">
    <property type="nucleotide sequence ID" value="NZ_JBHSDK010000014.1"/>
</dbReference>
<feature type="transmembrane region" description="Helical" evidence="8">
    <location>
        <begin position="437"/>
        <end position="454"/>
    </location>
</feature>
<evidence type="ECO:0000256" key="7">
    <source>
        <dbReference type="SAM" id="MobiDB-lite"/>
    </source>
</evidence>
<evidence type="ECO:0000256" key="4">
    <source>
        <dbReference type="ARBA" id="ARBA00022692"/>
    </source>
</evidence>
<protein>
    <submittedName>
        <fullName evidence="10">Carbon starvation protein A</fullName>
    </submittedName>
</protein>
<keyword evidence="11" id="KW-1185">Reference proteome</keyword>
<keyword evidence="6 8" id="KW-0472">Membrane</keyword>
<dbReference type="InterPro" id="IPR003706">
    <property type="entry name" value="CstA_N"/>
</dbReference>
<dbReference type="InterPro" id="IPR051605">
    <property type="entry name" value="CstA"/>
</dbReference>
<feature type="domain" description="CstA N-terminal" evidence="9">
    <location>
        <begin position="368"/>
        <end position="514"/>
    </location>
</feature>
<reference evidence="11" key="1">
    <citation type="journal article" date="2019" name="Int. J. Syst. Evol. Microbiol.">
        <title>The Global Catalogue of Microorganisms (GCM) 10K type strain sequencing project: providing services to taxonomists for standard genome sequencing and annotation.</title>
        <authorList>
            <consortium name="The Broad Institute Genomics Platform"/>
            <consortium name="The Broad Institute Genome Sequencing Center for Infectious Disease"/>
            <person name="Wu L."/>
            <person name="Ma J."/>
        </authorList>
    </citation>
    <scope>NUCLEOTIDE SEQUENCE [LARGE SCALE GENOMIC DNA]</scope>
    <source>
        <strain evidence="11">IBRC-M 10908</strain>
    </source>
</reference>
<comment type="subcellular location">
    <subcellularLocation>
        <location evidence="1">Cell membrane</location>
        <topology evidence="1">Multi-pass membrane protein</topology>
    </subcellularLocation>
</comment>
<feature type="transmembrane region" description="Helical" evidence="8">
    <location>
        <begin position="327"/>
        <end position="353"/>
    </location>
</feature>
<dbReference type="PANTHER" id="PTHR30252:SF0">
    <property type="entry name" value="PEPTIDE TRANSPORTER CSTA"/>
    <property type="match status" value="1"/>
</dbReference>
<feature type="transmembrane region" description="Helical" evidence="8">
    <location>
        <begin position="62"/>
        <end position="80"/>
    </location>
</feature>
<proteinExistence type="inferred from homology"/>
<dbReference type="EMBL" id="JBHSDK010000014">
    <property type="protein sequence ID" value="MFC4335598.1"/>
    <property type="molecule type" value="Genomic_DNA"/>
</dbReference>
<feature type="transmembrane region" description="Helical" evidence="8">
    <location>
        <begin position="6"/>
        <end position="24"/>
    </location>
</feature>
<evidence type="ECO:0000313" key="10">
    <source>
        <dbReference type="EMBL" id="MFC4335598.1"/>
    </source>
</evidence>
<evidence type="ECO:0000259" key="9">
    <source>
        <dbReference type="Pfam" id="PF02554"/>
    </source>
</evidence>
<evidence type="ECO:0000256" key="3">
    <source>
        <dbReference type="ARBA" id="ARBA00022475"/>
    </source>
</evidence>
<feature type="transmembrane region" description="Helical" evidence="8">
    <location>
        <begin position="86"/>
        <end position="109"/>
    </location>
</feature>
<feature type="transmembrane region" description="Helical" evidence="8">
    <location>
        <begin position="292"/>
        <end position="315"/>
    </location>
</feature>
<gene>
    <name evidence="10" type="ORF">ACFPET_10345</name>
</gene>
<evidence type="ECO:0000256" key="8">
    <source>
        <dbReference type="SAM" id="Phobius"/>
    </source>
</evidence>
<feature type="transmembrane region" description="Helical" evidence="8">
    <location>
        <begin position="225"/>
        <end position="245"/>
    </location>
</feature>
<comment type="caution">
    <text evidence="10">The sequence shown here is derived from an EMBL/GenBank/DDBJ whole genome shotgun (WGS) entry which is preliminary data.</text>
</comment>
<keyword evidence="4 8" id="KW-0812">Transmembrane</keyword>
<dbReference type="PANTHER" id="PTHR30252">
    <property type="entry name" value="INNER MEMBRANE PEPTIDE TRANSPORTER"/>
    <property type="match status" value="1"/>
</dbReference>
<evidence type="ECO:0000256" key="2">
    <source>
        <dbReference type="ARBA" id="ARBA00007755"/>
    </source>
</evidence>
<keyword evidence="5 8" id="KW-1133">Transmembrane helix</keyword>
<sequence length="588" mass="62345">MPAIVLAIGVLSLFAIGFLGYSRYLSQKVFRLDPAYTTPAHRYQDGADFVPTNKHVLFGHHFTSVAGAAPIIGPAIAVYWGWMPALIWVVVGTIVAAGVHDFGALVMSVRHRARSVGTLTKDVVSPRAGILFLVIVFFLITMVGAVFAVVIANLFMANPGSVLPIFAEIPIAIAIGFYIRRSGSAALIPSLLGVAALYLFIWIGSALPIELDGVAGLLGIETRTLWIIVILAYTFVAARLPVWALMQPRDYINSHQLFVALAVVLLGVGVGWNTVVAPALNDVPADTPSMWPFLFITIACGAISGFHCLVSSGTTSKQLDKETDARLVGYGGAVGEGSLALCSILAVTAGLAATRADWDAAYPSWTAASGGAVQNFVVGVGNFASNLGIPTDLAVIFGAVVVISFAATSLDTGIRLQRYVIQEIARMAGWRRLSDNVTLPAVITVVMAAALALTPGGGDQGFALGVLWQLFGTTNQLLAGLALATLAVWLLKRNTNPWMILAPMVFLVVMTSWALVVNIQLYIDNARAPGAEWSLWVLPPLSAVIFGLALWVLFEAGAALGKAWGSRGKEWRPSDSEEPNAPLEDAKT</sequence>
<feature type="transmembrane region" description="Helical" evidence="8">
    <location>
        <begin position="257"/>
        <end position="280"/>
    </location>
</feature>
<feature type="transmembrane region" description="Helical" evidence="8">
    <location>
        <begin position="161"/>
        <end position="179"/>
    </location>
</feature>
<feature type="transmembrane region" description="Helical" evidence="8">
    <location>
        <begin position="393"/>
        <end position="416"/>
    </location>
</feature>
<name>A0ABV8TYT4_9ACTN</name>
<feature type="region of interest" description="Disordered" evidence="7">
    <location>
        <begin position="566"/>
        <end position="588"/>
    </location>
</feature>
<feature type="transmembrane region" description="Helical" evidence="8">
    <location>
        <begin position="130"/>
        <end position="155"/>
    </location>
</feature>
<feature type="transmembrane region" description="Helical" evidence="8">
    <location>
        <begin position="535"/>
        <end position="554"/>
    </location>
</feature>
<accession>A0ABV8TYT4</accession>
<feature type="transmembrane region" description="Helical" evidence="8">
    <location>
        <begin position="498"/>
        <end position="523"/>
    </location>
</feature>
<feature type="transmembrane region" description="Helical" evidence="8">
    <location>
        <begin position="466"/>
        <end position="491"/>
    </location>
</feature>
<comment type="similarity">
    <text evidence="2">Belongs to the peptide transporter carbon starvation (CstA) (TC 2.A.114) family.</text>
</comment>